<reference evidence="2 3" key="1">
    <citation type="submission" date="2021-06" db="EMBL/GenBank/DDBJ databases">
        <authorList>
            <person name="Palmer J.M."/>
        </authorList>
    </citation>
    <scope>NUCLEOTIDE SEQUENCE [LARGE SCALE GENOMIC DNA]</scope>
    <source>
        <strain evidence="2 3">AS_MEX2019</strain>
        <tissue evidence="2">Muscle</tissue>
    </source>
</reference>
<comment type="caution">
    <text evidence="2">The sequence shown here is derived from an EMBL/GenBank/DDBJ whole genome shotgun (WGS) entry which is preliminary data.</text>
</comment>
<feature type="compositionally biased region" description="Polar residues" evidence="1">
    <location>
        <begin position="1"/>
        <end position="21"/>
    </location>
</feature>
<gene>
    <name evidence="2" type="ORF">AMECASPLE_014050</name>
</gene>
<keyword evidence="3" id="KW-1185">Reference proteome</keyword>
<accession>A0ABV1A7U1</accession>
<dbReference type="Proteomes" id="UP001469553">
    <property type="component" value="Unassembled WGS sequence"/>
</dbReference>
<sequence length="68" mass="7701">MSQLQHLHAQTASRNSESQTDTTRRLLCGSSARATDEFQAESNRQMMKLWANFPASKPREESTSTLML</sequence>
<protein>
    <submittedName>
        <fullName evidence="2">Uncharacterized protein</fullName>
    </submittedName>
</protein>
<evidence type="ECO:0000256" key="1">
    <source>
        <dbReference type="SAM" id="MobiDB-lite"/>
    </source>
</evidence>
<name>A0ABV1A7U1_9TELE</name>
<organism evidence="2 3">
    <name type="scientific">Ameca splendens</name>
    <dbReference type="NCBI Taxonomy" id="208324"/>
    <lineage>
        <taxon>Eukaryota</taxon>
        <taxon>Metazoa</taxon>
        <taxon>Chordata</taxon>
        <taxon>Craniata</taxon>
        <taxon>Vertebrata</taxon>
        <taxon>Euteleostomi</taxon>
        <taxon>Actinopterygii</taxon>
        <taxon>Neopterygii</taxon>
        <taxon>Teleostei</taxon>
        <taxon>Neoteleostei</taxon>
        <taxon>Acanthomorphata</taxon>
        <taxon>Ovalentaria</taxon>
        <taxon>Atherinomorphae</taxon>
        <taxon>Cyprinodontiformes</taxon>
        <taxon>Goodeidae</taxon>
        <taxon>Ameca</taxon>
    </lineage>
</organism>
<evidence type="ECO:0000313" key="3">
    <source>
        <dbReference type="Proteomes" id="UP001469553"/>
    </source>
</evidence>
<evidence type="ECO:0000313" key="2">
    <source>
        <dbReference type="EMBL" id="MEQ2314619.1"/>
    </source>
</evidence>
<feature type="region of interest" description="Disordered" evidence="1">
    <location>
        <begin position="1"/>
        <end position="25"/>
    </location>
</feature>
<dbReference type="EMBL" id="JAHRIP010085579">
    <property type="protein sequence ID" value="MEQ2314619.1"/>
    <property type="molecule type" value="Genomic_DNA"/>
</dbReference>
<proteinExistence type="predicted"/>